<evidence type="ECO:0000313" key="3">
    <source>
        <dbReference type="Proteomes" id="UP000315589"/>
    </source>
</evidence>
<organism evidence="2 3">
    <name type="scientific">Candidatus Berkelbacteria bacterium Licking1014_85</name>
    <dbReference type="NCBI Taxonomy" id="2017148"/>
    <lineage>
        <taxon>Bacteria</taxon>
        <taxon>Candidatus Berkelbacteria</taxon>
    </lineage>
</organism>
<dbReference type="EMBL" id="VMGI01000001">
    <property type="protein sequence ID" value="TSC94192.1"/>
    <property type="molecule type" value="Genomic_DNA"/>
</dbReference>
<evidence type="ECO:0000313" key="2">
    <source>
        <dbReference type="EMBL" id="TSC94192.1"/>
    </source>
</evidence>
<feature type="region of interest" description="Disordered" evidence="1">
    <location>
        <begin position="1"/>
        <end position="25"/>
    </location>
</feature>
<dbReference type="AlphaFoldDB" id="A0A554LMV4"/>
<accession>A0A554LMV4</accession>
<comment type="caution">
    <text evidence="2">The sequence shown here is derived from an EMBL/GenBank/DDBJ whole genome shotgun (WGS) entry which is preliminary data.</text>
</comment>
<dbReference type="Proteomes" id="UP000315589">
    <property type="component" value="Unassembled WGS sequence"/>
</dbReference>
<sequence>MLTATTEKPHSQDTSGLSKYRGGAPTQTLGVSILLSLDDINRRAREIAKQSKELDRLINEAVNDYYAMSPSEREALLEKLKTNPGNVNESTIRTFLKRVIIRNAKPQKKKNLTC</sequence>
<proteinExistence type="predicted"/>
<name>A0A554LMV4_9BACT</name>
<evidence type="ECO:0000256" key="1">
    <source>
        <dbReference type="SAM" id="MobiDB-lite"/>
    </source>
</evidence>
<feature type="compositionally biased region" description="Polar residues" evidence="1">
    <location>
        <begin position="1"/>
        <end position="17"/>
    </location>
</feature>
<reference evidence="2 3" key="1">
    <citation type="submission" date="2017-07" db="EMBL/GenBank/DDBJ databases">
        <title>Mechanisms for carbon and nitrogen cycling indicate functional differentiation within the Candidate Phyla Radiation.</title>
        <authorList>
            <person name="Danczak R.E."/>
            <person name="Johnston M.D."/>
            <person name="Kenah C."/>
            <person name="Slattery M."/>
            <person name="Wrighton K.C."/>
            <person name="Wilkins M.J."/>
        </authorList>
    </citation>
    <scope>NUCLEOTIDE SEQUENCE [LARGE SCALE GENOMIC DNA]</scope>
    <source>
        <strain evidence="2">Licking1014_85</strain>
    </source>
</reference>
<gene>
    <name evidence="2" type="ORF">CEN91_13</name>
</gene>
<protein>
    <submittedName>
        <fullName evidence="2">Uncharacterized protein</fullName>
    </submittedName>
</protein>